<keyword evidence="2" id="KW-1185">Reference proteome</keyword>
<evidence type="ECO:0000313" key="1">
    <source>
        <dbReference type="EnsemblProtists" id="HpaP800621"/>
    </source>
</evidence>
<reference evidence="1" key="2">
    <citation type="submission" date="2015-06" db="UniProtKB">
        <authorList>
            <consortium name="EnsemblProtists"/>
        </authorList>
    </citation>
    <scope>IDENTIFICATION</scope>
    <source>
        <strain evidence="1">Emoy2</strain>
    </source>
</reference>
<evidence type="ECO:0000313" key="2">
    <source>
        <dbReference type="Proteomes" id="UP000011713"/>
    </source>
</evidence>
<protein>
    <submittedName>
        <fullName evidence="1">Uncharacterized protein</fullName>
    </submittedName>
</protein>
<dbReference type="InParanoid" id="M4B2X3"/>
<name>M4B2X3_HYAAE</name>
<reference evidence="2" key="1">
    <citation type="journal article" date="2010" name="Science">
        <title>Signatures of adaptation to obligate biotrophy in the Hyaloperonospora arabidopsidis genome.</title>
        <authorList>
            <person name="Baxter L."/>
            <person name="Tripathy S."/>
            <person name="Ishaque N."/>
            <person name="Boot N."/>
            <person name="Cabral A."/>
            <person name="Kemen E."/>
            <person name="Thines M."/>
            <person name="Ah-Fong A."/>
            <person name="Anderson R."/>
            <person name="Badejoko W."/>
            <person name="Bittner-Eddy P."/>
            <person name="Boore J.L."/>
            <person name="Chibucos M.C."/>
            <person name="Coates M."/>
            <person name="Dehal P."/>
            <person name="Delehaunty K."/>
            <person name="Dong S."/>
            <person name="Downton P."/>
            <person name="Dumas B."/>
            <person name="Fabro G."/>
            <person name="Fronick C."/>
            <person name="Fuerstenberg S.I."/>
            <person name="Fulton L."/>
            <person name="Gaulin E."/>
            <person name="Govers F."/>
            <person name="Hughes L."/>
            <person name="Humphray S."/>
            <person name="Jiang R.H."/>
            <person name="Judelson H."/>
            <person name="Kamoun S."/>
            <person name="Kyung K."/>
            <person name="Meijer H."/>
            <person name="Minx P."/>
            <person name="Morris P."/>
            <person name="Nelson J."/>
            <person name="Phuntumart V."/>
            <person name="Qutob D."/>
            <person name="Rehmany A."/>
            <person name="Rougon-Cardoso A."/>
            <person name="Ryden P."/>
            <person name="Torto-Alalibo T."/>
            <person name="Studholme D."/>
            <person name="Wang Y."/>
            <person name="Win J."/>
            <person name="Wood J."/>
            <person name="Clifton S.W."/>
            <person name="Rogers J."/>
            <person name="Van den Ackerveken G."/>
            <person name="Jones J.D."/>
            <person name="McDowell J.M."/>
            <person name="Beynon J."/>
            <person name="Tyler B.M."/>
        </authorList>
    </citation>
    <scope>NUCLEOTIDE SEQUENCE [LARGE SCALE GENOMIC DNA]</scope>
    <source>
        <strain evidence="2">Emoy2</strain>
    </source>
</reference>
<dbReference type="AlphaFoldDB" id="M4B2X3"/>
<dbReference type="HOGENOM" id="CLU_2799421_0_0_1"/>
<dbReference type="VEuPathDB" id="FungiDB:HpaG800621"/>
<organism evidence="1 2">
    <name type="scientific">Hyaloperonospora arabidopsidis (strain Emoy2)</name>
    <name type="common">Downy mildew agent</name>
    <name type="synonym">Peronospora arabidopsidis</name>
    <dbReference type="NCBI Taxonomy" id="559515"/>
    <lineage>
        <taxon>Eukaryota</taxon>
        <taxon>Sar</taxon>
        <taxon>Stramenopiles</taxon>
        <taxon>Oomycota</taxon>
        <taxon>Peronosporomycetes</taxon>
        <taxon>Peronosporales</taxon>
        <taxon>Peronosporaceae</taxon>
        <taxon>Hyaloperonospora</taxon>
    </lineage>
</organism>
<dbReference type="Proteomes" id="UP000011713">
    <property type="component" value="Unassembled WGS sequence"/>
</dbReference>
<proteinExistence type="predicted"/>
<sequence>MAYCLTSAQLPLDFRMVRLEEDLQKFMMERRRKELQYQSWLHFVYAEALLELSNRRTIIVSSTTRGEG</sequence>
<accession>M4B2X3</accession>
<dbReference type="EnsemblProtists" id="HpaT800621">
    <property type="protein sequence ID" value="HpaP800621"/>
    <property type="gene ID" value="HpaG800621"/>
</dbReference>
<dbReference type="EMBL" id="JH598094">
    <property type="status" value="NOT_ANNOTATED_CDS"/>
    <property type="molecule type" value="Genomic_DNA"/>
</dbReference>